<dbReference type="NCBIfam" id="TIGR01783">
    <property type="entry name" value="TonB-siderophor"/>
    <property type="match status" value="1"/>
</dbReference>
<dbReference type="PANTHER" id="PTHR32552:SF82">
    <property type="entry name" value="FCUA PROTEIN"/>
    <property type="match status" value="1"/>
</dbReference>
<dbReference type="Pfam" id="PF07715">
    <property type="entry name" value="Plug"/>
    <property type="match status" value="1"/>
</dbReference>
<dbReference type="GO" id="GO:0015344">
    <property type="term" value="F:siderophore uptake transmembrane transporter activity"/>
    <property type="evidence" value="ECO:0007669"/>
    <property type="project" value="TreeGrafter"/>
</dbReference>
<dbReference type="Gene3D" id="2.40.170.20">
    <property type="entry name" value="TonB-dependent receptor, beta-barrel domain"/>
    <property type="match status" value="1"/>
</dbReference>
<evidence type="ECO:0000256" key="17">
    <source>
        <dbReference type="SAM" id="SignalP"/>
    </source>
</evidence>
<dbReference type="PROSITE" id="PS01156">
    <property type="entry name" value="TONB_DEPENDENT_REC_2"/>
    <property type="match status" value="1"/>
</dbReference>
<dbReference type="InterPro" id="IPR039426">
    <property type="entry name" value="TonB-dep_rcpt-like"/>
</dbReference>
<dbReference type="AlphaFoldDB" id="A0A418Y2M6"/>
<evidence type="ECO:0000256" key="12">
    <source>
        <dbReference type="ARBA" id="ARBA00023170"/>
    </source>
</evidence>
<reference evidence="20 21" key="1">
    <citation type="submission" date="2018-09" db="EMBL/GenBank/DDBJ databases">
        <title>Alcanivorax profundi sp. nov., isolated from 1000 m-depth seawater of the Mariana Trench.</title>
        <authorList>
            <person name="Liu J."/>
        </authorList>
    </citation>
    <scope>NUCLEOTIDE SEQUENCE [LARGE SCALE GENOMIC DNA]</scope>
    <source>
        <strain evidence="20 21">MTEO17</strain>
    </source>
</reference>
<evidence type="ECO:0000256" key="4">
    <source>
        <dbReference type="ARBA" id="ARBA00022452"/>
    </source>
</evidence>
<evidence type="ECO:0000256" key="2">
    <source>
        <dbReference type="ARBA" id="ARBA00009810"/>
    </source>
</evidence>
<keyword evidence="12 20" id="KW-0675">Receptor</keyword>
<dbReference type="InterPro" id="IPR000531">
    <property type="entry name" value="Beta-barrel_TonB"/>
</dbReference>
<keyword evidence="13 14" id="KW-0998">Cell outer membrane</keyword>
<keyword evidence="3 14" id="KW-0813">Transport</keyword>
<evidence type="ECO:0000256" key="3">
    <source>
        <dbReference type="ARBA" id="ARBA00022448"/>
    </source>
</evidence>
<dbReference type="SUPFAM" id="SSF56935">
    <property type="entry name" value="Porins"/>
    <property type="match status" value="1"/>
</dbReference>
<sequence length="715" mass="76291">MSHAPFRLTALAVACMASAAALADTDNAHVLETVEVQSSADASKEGLSEAFAGGQVAEGGSLGILGKQDSMATPYSFTNYTELLIEDQQAESVADILMNDPAVRVARGFGNFQQLYLVRGLPVYSDDMSYNGLYGLLPRQYLASEFIQRVQVFRGANAFLNGAAPGGSGLGGAVNVLPKRAPNYDVNQFTLGVQSGGQAYGAVDLARRSEDGRAGIRLNAARRDGDTAVDGENQKISMSHIGVDFREENLRISADLGFQKFSMDASMPSITFASGVPIQKTPDSDKTVAQPWTYSNSEDLFGTVRAEYDFAENVTSWVALGGREGKEDAIFANPTVINTAGDYTANRFDNVREDTVITGEAGVRWSQLTTGPVTHTLSLSTASYELESKNAYLFGSGVTGNIYGPTEMAIPPAPFAGGNMDDPGTTIRTELRSVAFADQLSMLNDSLLVTLGGRYQEIEDTSYDYNTGNRSNKYEDNAVTPSVGLLYRLSESVSLYSNYIEGLVAGGNAPADNNGPVANAGETIAPFKTEQAEIGMKFDAGNLGGSVSLFQSEKPITGFDSNNKFEIVDDQTNRGLELMAYGKPLDSLTVLGGVSLLDTDVDGEKAIGSPDTQANLNVDWAVPGTEGLSLDGRIIYTSSQYVDAANTAKIPDWTRLDLGARYLVPIGETKMLTLRARVENVADTDYWASAGGYPGSSYLTVGAPRTVMLSGTYEF</sequence>
<protein>
    <submittedName>
        <fullName evidence="20">TonB-dependent receptor</fullName>
    </submittedName>
</protein>
<evidence type="ECO:0000256" key="1">
    <source>
        <dbReference type="ARBA" id="ARBA00004571"/>
    </source>
</evidence>
<evidence type="ECO:0000256" key="9">
    <source>
        <dbReference type="ARBA" id="ARBA00023065"/>
    </source>
</evidence>
<comment type="subcellular location">
    <subcellularLocation>
        <location evidence="1 14">Cell outer membrane</location>
        <topology evidence="1 14">Multi-pass membrane protein</topology>
    </subcellularLocation>
</comment>
<evidence type="ECO:0000256" key="6">
    <source>
        <dbReference type="ARBA" id="ARBA00022692"/>
    </source>
</evidence>
<evidence type="ECO:0000256" key="16">
    <source>
        <dbReference type="RuleBase" id="RU003357"/>
    </source>
</evidence>
<keyword evidence="5" id="KW-0410">Iron transport</keyword>
<gene>
    <name evidence="20" type="ORF">D4A39_02795</name>
</gene>
<evidence type="ECO:0000256" key="13">
    <source>
        <dbReference type="ARBA" id="ARBA00023237"/>
    </source>
</evidence>
<evidence type="ECO:0000313" key="21">
    <source>
        <dbReference type="Proteomes" id="UP000283734"/>
    </source>
</evidence>
<dbReference type="GO" id="GO:0009279">
    <property type="term" value="C:cell outer membrane"/>
    <property type="evidence" value="ECO:0007669"/>
    <property type="project" value="UniProtKB-SubCell"/>
</dbReference>
<feature type="chain" id="PRO_5019102705" evidence="17">
    <location>
        <begin position="24"/>
        <end position="715"/>
    </location>
</feature>
<keyword evidence="8" id="KW-0408">Iron</keyword>
<dbReference type="CDD" id="cd01347">
    <property type="entry name" value="ligand_gated_channel"/>
    <property type="match status" value="1"/>
</dbReference>
<feature type="domain" description="TonB-dependent receptor plug" evidence="19">
    <location>
        <begin position="71"/>
        <end position="167"/>
    </location>
</feature>
<dbReference type="EMBL" id="QYYA01000001">
    <property type="protein sequence ID" value="RJG19792.1"/>
    <property type="molecule type" value="Genomic_DNA"/>
</dbReference>
<feature type="domain" description="TonB-dependent receptor-like beta-barrel" evidence="18">
    <location>
        <begin position="275"/>
        <end position="681"/>
    </location>
</feature>
<evidence type="ECO:0000256" key="7">
    <source>
        <dbReference type="ARBA" id="ARBA00022729"/>
    </source>
</evidence>
<keyword evidence="6 14" id="KW-0812">Transmembrane</keyword>
<evidence type="ECO:0000256" key="5">
    <source>
        <dbReference type="ARBA" id="ARBA00022496"/>
    </source>
</evidence>
<comment type="caution">
    <text evidence="20">The sequence shown here is derived from an EMBL/GenBank/DDBJ whole genome shotgun (WGS) entry which is preliminary data.</text>
</comment>
<evidence type="ECO:0000259" key="19">
    <source>
        <dbReference type="Pfam" id="PF07715"/>
    </source>
</evidence>
<comment type="similarity">
    <text evidence="2 14 16">Belongs to the TonB-dependent receptor family.</text>
</comment>
<name>A0A418Y2M6_9GAMM</name>
<dbReference type="RefSeq" id="WP_119917457.1">
    <property type="nucleotide sequence ID" value="NZ_CAXGPP010000019.1"/>
</dbReference>
<organism evidence="20 21">
    <name type="scientific">Alcanivorax profundi</name>
    <dbReference type="NCBI Taxonomy" id="2338368"/>
    <lineage>
        <taxon>Bacteria</taxon>
        <taxon>Pseudomonadati</taxon>
        <taxon>Pseudomonadota</taxon>
        <taxon>Gammaproteobacteria</taxon>
        <taxon>Oceanospirillales</taxon>
        <taxon>Alcanivoracaceae</taxon>
        <taxon>Alcanivorax</taxon>
    </lineage>
</organism>
<proteinExistence type="inferred from homology"/>
<evidence type="ECO:0000256" key="11">
    <source>
        <dbReference type="ARBA" id="ARBA00023136"/>
    </source>
</evidence>
<evidence type="ECO:0000256" key="14">
    <source>
        <dbReference type="PROSITE-ProRule" id="PRU01360"/>
    </source>
</evidence>
<dbReference type="InterPro" id="IPR010917">
    <property type="entry name" value="TonB_rcpt_CS"/>
</dbReference>
<keyword evidence="11 14" id="KW-0472">Membrane</keyword>
<dbReference type="Gene3D" id="2.170.130.10">
    <property type="entry name" value="TonB-dependent receptor, plug domain"/>
    <property type="match status" value="1"/>
</dbReference>
<dbReference type="OrthoDB" id="8732650at2"/>
<keyword evidence="4 14" id="KW-1134">Transmembrane beta strand</keyword>
<dbReference type="GO" id="GO:0015891">
    <property type="term" value="P:siderophore transport"/>
    <property type="evidence" value="ECO:0007669"/>
    <property type="project" value="InterPro"/>
</dbReference>
<evidence type="ECO:0000256" key="8">
    <source>
        <dbReference type="ARBA" id="ARBA00023004"/>
    </source>
</evidence>
<feature type="signal peptide" evidence="17">
    <location>
        <begin position="1"/>
        <end position="23"/>
    </location>
</feature>
<dbReference type="Proteomes" id="UP000283734">
    <property type="component" value="Unassembled WGS sequence"/>
</dbReference>
<dbReference type="InterPro" id="IPR010105">
    <property type="entry name" value="TonB_sidphr_rcpt"/>
</dbReference>
<keyword evidence="10 16" id="KW-0798">TonB box</keyword>
<dbReference type="PANTHER" id="PTHR32552">
    <property type="entry name" value="FERRICHROME IRON RECEPTOR-RELATED"/>
    <property type="match status" value="1"/>
</dbReference>
<evidence type="ECO:0000259" key="18">
    <source>
        <dbReference type="Pfam" id="PF00593"/>
    </source>
</evidence>
<dbReference type="InterPro" id="IPR012910">
    <property type="entry name" value="Plug_dom"/>
</dbReference>
<accession>A0A418Y2M6</accession>
<dbReference type="GO" id="GO:0038023">
    <property type="term" value="F:signaling receptor activity"/>
    <property type="evidence" value="ECO:0007669"/>
    <property type="project" value="InterPro"/>
</dbReference>
<dbReference type="InterPro" id="IPR036942">
    <property type="entry name" value="Beta-barrel_TonB_sf"/>
</dbReference>
<keyword evidence="21" id="KW-1185">Reference proteome</keyword>
<evidence type="ECO:0000256" key="10">
    <source>
        <dbReference type="ARBA" id="ARBA00023077"/>
    </source>
</evidence>
<keyword evidence="9" id="KW-0406">Ion transport</keyword>
<feature type="short sequence motif" description="TonB C-terminal box" evidence="15">
    <location>
        <begin position="698"/>
        <end position="715"/>
    </location>
</feature>
<dbReference type="InterPro" id="IPR037066">
    <property type="entry name" value="Plug_dom_sf"/>
</dbReference>
<dbReference type="Pfam" id="PF00593">
    <property type="entry name" value="TonB_dep_Rec_b-barrel"/>
    <property type="match status" value="1"/>
</dbReference>
<keyword evidence="7 17" id="KW-0732">Signal</keyword>
<evidence type="ECO:0000256" key="15">
    <source>
        <dbReference type="PROSITE-ProRule" id="PRU10144"/>
    </source>
</evidence>
<dbReference type="PROSITE" id="PS52016">
    <property type="entry name" value="TONB_DEPENDENT_REC_3"/>
    <property type="match status" value="1"/>
</dbReference>
<evidence type="ECO:0000313" key="20">
    <source>
        <dbReference type="EMBL" id="RJG19792.1"/>
    </source>
</evidence>